<sequence>MSIITDGLSLASRKSVRDDFTNKIPEFKKNLNSITGYDYEFVVDFSKIHANTIKAVPENNEWITKSLGNIAFQYFDSLISNISRVTKNDDLVLSNFVKITNNREIHLLTDPDIQDNYNEVSITDGNIYIKTQPCYYGTNTGNIGYNILELLKSSDEILPLITKTNIRDGWEKQTTSLKKSLKQVLGEDYEFVIDWENIYLKAISANENNTNWLSSRLVKPESLGTNSSIGYCIIDVIKNPNEVLPLRTKKSIRDEWEKEIPSLKKQLNKCLGEDYQFKVDFDEIYMQVSKANEDNTDWFSKSLGNITLQYFSSLIKYIEDYTKKDDLIRQEFLDLTKTRNFHLVMDVDVEDYHDVKINDGGLYIMVNPARFGTNASPGYDIVERLHAPDSVLPVITKVNIRDQWTMKIPTLKKKLKEAVHDEIEFVVDFDNIFETAKKNSDGDGKWVTNKLGEIVFAYFESLVANIVKDDMVGQIESEFRPHPSYICKCDGVQSKICKAPSMAITTVYQKIFQTKTNFSGPEVMGYDIPELENQIMKSLTSLDLEGDRFRKTFVGCDSDSVWNQVGYLKQFKGYQLFGLDNQYVQNLIRNIPTCSLSDSLDINAYSNNSKYHILSIIANAFSYEEIKENLKVSNNAIIAAKKHAHVCGPG</sequence>
<feature type="non-terminal residue" evidence="1">
    <location>
        <position position="650"/>
    </location>
</feature>
<organism evidence="1 2">
    <name type="scientific">Racocetra persica</name>
    <dbReference type="NCBI Taxonomy" id="160502"/>
    <lineage>
        <taxon>Eukaryota</taxon>
        <taxon>Fungi</taxon>
        <taxon>Fungi incertae sedis</taxon>
        <taxon>Mucoromycota</taxon>
        <taxon>Glomeromycotina</taxon>
        <taxon>Glomeromycetes</taxon>
        <taxon>Diversisporales</taxon>
        <taxon>Gigasporaceae</taxon>
        <taxon>Racocetra</taxon>
    </lineage>
</organism>
<dbReference type="EMBL" id="CAJVQC010002341">
    <property type="protein sequence ID" value="CAG8509864.1"/>
    <property type="molecule type" value="Genomic_DNA"/>
</dbReference>
<reference evidence="1" key="1">
    <citation type="submission" date="2021-06" db="EMBL/GenBank/DDBJ databases">
        <authorList>
            <person name="Kallberg Y."/>
            <person name="Tangrot J."/>
            <person name="Rosling A."/>
        </authorList>
    </citation>
    <scope>NUCLEOTIDE SEQUENCE</scope>
    <source>
        <strain evidence="1">MA461A</strain>
    </source>
</reference>
<evidence type="ECO:0000313" key="2">
    <source>
        <dbReference type="Proteomes" id="UP000789920"/>
    </source>
</evidence>
<protein>
    <submittedName>
        <fullName evidence="1">2757_t:CDS:1</fullName>
    </submittedName>
</protein>
<keyword evidence="2" id="KW-1185">Reference proteome</keyword>
<dbReference type="Proteomes" id="UP000789920">
    <property type="component" value="Unassembled WGS sequence"/>
</dbReference>
<evidence type="ECO:0000313" key="1">
    <source>
        <dbReference type="EMBL" id="CAG8509864.1"/>
    </source>
</evidence>
<proteinExistence type="predicted"/>
<comment type="caution">
    <text evidence="1">The sequence shown here is derived from an EMBL/GenBank/DDBJ whole genome shotgun (WGS) entry which is preliminary data.</text>
</comment>
<gene>
    <name evidence="1" type="ORF">RPERSI_LOCUS2209</name>
</gene>
<name>A0ACA9L4A5_9GLOM</name>
<accession>A0ACA9L4A5</accession>